<evidence type="ECO:0000313" key="20">
    <source>
        <dbReference type="EMBL" id="MBC5688406.1"/>
    </source>
</evidence>
<comment type="function">
    <text evidence="14 19">Joins adenosylcobinamide-GDP and alpha-ribazole to generate adenosylcobalamin (Ado-cobalamin). Also synthesizes adenosylcobalamin 5'-phosphate from adenosylcobinamide-GDP and alpha-ribazole 5'-phosphate.</text>
</comment>
<comment type="caution">
    <text evidence="20">The sequence shown here is derived from an EMBL/GenBank/DDBJ whole genome shotgun (WGS) entry which is preliminary data.</text>
</comment>
<comment type="pathway">
    <text evidence="3 19">Cofactor biosynthesis; adenosylcobalamin biosynthesis; adenosylcobalamin from cob(II)yrinate a,c-diamide: step 7/7.</text>
</comment>
<keyword evidence="21" id="KW-1185">Reference proteome</keyword>
<keyword evidence="13 19" id="KW-0472">Membrane</keyword>
<dbReference type="EC" id="2.7.8.26" evidence="5 19"/>
<dbReference type="AlphaFoldDB" id="A0A923LGV2"/>
<comment type="similarity">
    <text evidence="4 19">Belongs to the CobS family.</text>
</comment>
<dbReference type="EMBL" id="JACOPF010000001">
    <property type="protein sequence ID" value="MBC5688406.1"/>
    <property type="molecule type" value="Genomic_DNA"/>
</dbReference>
<feature type="transmembrane region" description="Helical" evidence="19">
    <location>
        <begin position="203"/>
        <end position="219"/>
    </location>
</feature>
<dbReference type="GO" id="GO:0051073">
    <property type="term" value="F:adenosylcobinamide-GDP ribazoletransferase activity"/>
    <property type="evidence" value="ECO:0007669"/>
    <property type="project" value="UniProtKB-UniRule"/>
</dbReference>
<proteinExistence type="inferred from homology"/>
<evidence type="ECO:0000256" key="17">
    <source>
        <dbReference type="ARBA" id="ARBA00048623"/>
    </source>
</evidence>
<feature type="transmembrane region" description="Helical" evidence="19">
    <location>
        <begin position="31"/>
        <end position="55"/>
    </location>
</feature>
<evidence type="ECO:0000256" key="11">
    <source>
        <dbReference type="ARBA" id="ARBA00022842"/>
    </source>
</evidence>
<feature type="transmembrane region" description="Helical" evidence="19">
    <location>
        <begin position="61"/>
        <end position="82"/>
    </location>
</feature>
<dbReference type="GO" id="GO:0009236">
    <property type="term" value="P:cobalamin biosynthetic process"/>
    <property type="evidence" value="ECO:0007669"/>
    <property type="project" value="UniProtKB-UniRule"/>
</dbReference>
<evidence type="ECO:0000256" key="8">
    <source>
        <dbReference type="ARBA" id="ARBA00022573"/>
    </source>
</evidence>
<evidence type="ECO:0000256" key="6">
    <source>
        <dbReference type="ARBA" id="ARBA00015850"/>
    </source>
</evidence>
<evidence type="ECO:0000256" key="15">
    <source>
        <dbReference type="ARBA" id="ARBA00032605"/>
    </source>
</evidence>
<keyword evidence="8 19" id="KW-0169">Cobalamin biosynthesis</keyword>
<keyword evidence="7 19" id="KW-1003">Cell membrane</keyword>
<evidence type="ECO:0000256" key="3">
    <source>
        <dbReference type="ARBA" id="ARBA00004663"/>
    </source>
</evidence>
<dbReference type="Pfam" id="PF02654">
    <property type="entry name" value="CobS"/>
    <property type="match status" value="1"/>
</dbReference>
<evidence type="ECO:0000256" key="14">
    <source>
        <dbReference type="ARBA" id="ARBA00025228"/>
    </source>
</evidence>
<evidence type="ECO:0000256" key="16">
    <source>
        <dbReference type="ARBA" id="ARBA00032853"/>
    </source>
</evidence>
<protein>
    <recommendedName>
        <fullName evidence="6 19">Adenosylcobinamide-GDP ribazoletransferase</fullName>
        <ecNumber evidence="5 19">2.7.8.26</ecNumber>
    </recommendedName>
    <alternativeName>
        <fullName evidence="16 19">Cobalamin synthase</fullName>
    </alternativeName>
    <alternativeName>
        <fullName evidence="15 19">Cobalamin-5'-phosphate synthase</fullName>
    </alternativeName>
</protein>
<keyword evidence="12 19" id="KW-1133">Transmembrane helix</keyword>
<evidence type="ECO:0000256" key="18">
    <source>
        <dbReference type="ARBA" id="ARBA00049504"/>
    </source>
</evidence>
<evidence type="ECO:0000256" key="19">
    <source>
        <dbReference type="HAMAP-Rule" id="MF_00719"/>
    </source>
</evidence>
<dbReference type="RefSeq" id="WP_186875021.1">
    <property type="nucleotide sequence ID" value="NZ_JACOPF010000001.1"/>
</dbReference>
<evidence type="ECO:0000256" key="4">
    <source>
        <dbReference type="ARBA" id="ARBA00010561"/>
    </source>
</evidence>
<evidence type="ECO:0000256" key="13">
    <source>
        <dbReference type="ARBA" id="ARBA00023136"/>
    </source>
</evidence>
<evidence type="ECO:0000256" key="1">
    <source>
        <dbReference type="ARBA" id="ARBA00001946"/>
    </source>
</evidence>
<organism evidence="20 21">
    <name type="scientific">Mediterraneibacter hominis</name>
    <dbReference type="NCBI Taxonomy" id="2763054"/>
    <lineage>
        <taxon>Bacteria</taxon>
        <taxon>Bacillati</taxon>
        <taxon>Bacillota</taxon>
        <taxon>Clostridia</taxon>
        <taxon>Lachnospirales</taxon>
        <taxon>Lachnospiraceae</taxon>
        <taxon>Mediterraneibacter</taxon>
    </lineage>
</organism>
<evidence type="ECO:0000256" key="7">
    <source>
        <dbReference type="ARBA" id="ARBA00022475"/>
    </source>
</evidence>
<dbReference type="HAMAP" id="MF_00719">
    <property type="entry name" value="CobS"/>
    <property type="match status" value="1"/>
</dbReference>
<accession>A0A923LGV2</accession>
<evidence type="ECO:0000256" key="12">
    <source>
        <dbReference type="ARBA" id="ARBA00022989"/>
    </source>
</evidence>
<feature type="transmembrane region" description="Helical" evidence="19">
    <location>
        <begin position="110"/>
        <end position="130"/>
    </location>
</feature>
<gene>
    <name evidence="19" type="primary">cobS</name>
    <name evidence="20" type="ORF">H8S37_05615</name>
</gene>
<comment type="cofactor">
    <cofactor evidence="1 19">
        <name>Mg(2+)</name>
        <dbReference type="ChEBI" id="CHEBI:18420"/>
    </cofactor>
</comment>
<comment type="subcellular location">
    <subcellularLocation>
        <location evidence="2 19">Cell membrane</location>
        <topology evidence="2 19">Multi-pass membrane protein</topology>
    </subcellularLocation>
</comment>
<comment type="catalytic activity">
    <reaction evidence="18 19">
        <text>alpha-ribazole 5'-phosphate + adenosylcob(III)inamide-GDP = adenosylcob(III)alamin 5'-phosphate + GMP + H(+)</text>
        <dbReference type="Rhea" id="RHEA:23560"/>
        <dbReference type="ChEBI" id="CHEBI:15378"/>
        <dbReference type="ChEBI" id="CHEBI:57918"/>
        <dbReference type="ChEBI" id="CHEBI:58115"/>
        <dbReference type="ChEBI" id="CHEBI:60487"/>
        <dbReference type="ChEBI" id="CHEBI:60493"/>
        <dbReference type="EC" id="2.7.8.26"/>
    </reaction>
</comment>
<dbReference type="PANTHER" id="PTHR34148:SF1">
    <property type="entry name" value="ADENOSYLCOBINAMIDE-GDP RIBAZOLETRANSFERASE"/>
    <property type="match status" value="1"/>
</dbReference>
<dbReference type="PANTHER" id="PTHR34148">
    <property type="entry name" value="ADENOSYLCOBINAMIDE-GDP RIBAZOLETRANSFERASE"/>
    <property type="match status" value="1"/>
</dbReference>
<evidence type="ECO:0000256" key="2">
    <source>
        <dbReference type="ARBA" id="ARBA00004651"/>
    </source>
</evidence>
<evidence type="ECO:0000256" key="9">
    <source>
        <dbReference type="ARBA" id="ARBA00022679"/>
    </source>
</evidence>
<comment type="catalytic activity">
    <reaction evidence="17 19">
        <text>alpha-ribazole + adenosylcob(III)inamide-GDP = adenosylcob(III)alamin + GMP + H(+)</text>
        <dbReference type="Rhea" id="RHEA:16049"/>
        <dbReference type="ChEBI" id="CHEBI:10329"/>
        <dbReference type="ChEBI" id="CHEBI:15378"/>
        <dbReference type="ChEBI" id="CHEBI:18408"/>
        <dbReference type="ChEBI" id="CHEBI:58115"/>
        <dbReference type="ChEBI" id="CHEBI:60487"/>
        <dbReference type="EC" id="2.7.8.26"/>
    </reaction>
</comment>
<dbReference type="Proteomes" id="UP000652477">
    <property type="component" value="Unassembled WGS sequence"/>
</dbReference>
<keyword evidence="11 19" id="KW-0460">Magnesium</keyword>
<keyword evidence="10 19" id="KW-0812">Transmembrane</keyword>
<evidence type="ECO:0000256" key="5">
    <source>
        <dbReference type="ARBA" id="ARBA00013200"/>
    </source>
</evidence>
<reference evidence="20" key="1">
    <citation type="submission" date="2020-08" db="EMBL/GenBank/DDBJ databases">
        <title>Genome public.</title>
        <authorList>
            <person name="Liu C."/>
            <person name="Sun Q."/>
        </authorList>
    </citation>
    <scope>NUCLEOTIDE SEQUENCE</scope>
    <source>
        <strain evidence="20">NSJ-55</strain>
    </source>
</reference>
<sequence length="254" mass="27334">MRLMQAFLIALSMYSKIPVPRAEWNEKNMKYAMCFFPVVGVVTGGCVYLAGFFLLRFTSCGSVFLGAALTLVPILISGGIHLDGFMDTTDALSSYGDREKKLSILKDPHTGAFAILGIGCYLLWSVAVYSEVKIEMLPSLSCMFVLSRALSGFSVVTFPAAKDSGLLRTFQDKAQKKNVRIVMLLWAAAALLLLIWLDGKTGGMAALCAGGTFLYYGWMSKKKFGGITGDLAGYFLSLCEVCMATGIVLAGGGI</sequence>
<name>A0A923LGV2_9FIRM</name>
<evidence type="ECO:0000256" key="10">
    <source>
        <dbReference type="ARBA" id="ARBA00022692"/>
    </source>
</evidence>
<keyword evidence="9 19" id="KW-0808">Transferase</keyword>
<feature type="transmembrane region" description="Helical" evidence="19">
    <location>
        <begin position="179"/>
        <end position="197"/>
    </location>
</feature>
<feature type="transmembrane region" description="Helical" evidence="19">
    <location>
        <begin position="231"/>
        <end position="251"/>
    </location>
</feature>
<evidence type="ECO:0000313" key="21">
    <source>
        <dbReference type="Proteomes" id="UP000652477"/>
    </source>
</evidence>
<dbReference type="GO" id="GO:0008818">
    <property type="term" value="F:cobalamin 5'-phosphate synthase activity"/>
    <property type="evidence" value="ECO:0007669"/>
    <property type="project" value="UniProtKB-UniRule"/>
</dbReference>
<dbReference type="GO" id="GO:0005886">
    <property type="term" value="C:plasma membrane"/>
    <property type="evidence" value="ECO:0007669"/>
    <property type="project" value="UniProtKB-SubCell"/>
</dbReference>
<dbReference type="InterPro" id="IPR003805">
    <property type="entry name" value="CobS"/>
</dbReference>